<dbReference type="EMBL" id="KV448557">
    <property type="protein sequence ID" value="OAX34879.1"/>
    <property type="molecule type" value="Genomic_DNA"/>
</dbReference>
<dbReference type="Proteomes" id="UP000092154">
    <property type="component" value="Unassembled WGS sequence"/>
</dbReference>
<evidence type="ECO:0000313" key="3">
    <source>
        <dbReference type="Proteomes" id="UP000092154"/>
    </source>
</evidence>
<keyword evidence="1" id="KW-0732">Signal</keyword>
<proteinExistence type="predicted"/>
<evidence type="ECO:0000313" key="2">
    <source>
        <dbReference type="EMBL" id="OAX34879.1"/>
    </source>
</evidence>
<gene>
    <name evidence="2" type="ORF">K503DRAFT_412729</name>
</gene>
<sequence>MKFISLTTMILSVAVIVGADDTQIIGHPCAKANHAECGAITSHNDDLPFLFLCGPDYTITEYQDCTCYSCCELDGPYASCF</sequence>
<protein>
    <submittedName>
        <fullName evidence="2">Uncharacterized protein</fullName>
    </submittedName>
</protein>
<dbReference type="AlphaFoldDB" id="A0A1B7MQK1"/>
<reference evidence="2 3" key="1">
    <citation type="submission" date="2016-06" db="EMBL/GenBank/DDBJ databases">
        <title>Comparative genomics of the ectomycorrhizal sister species Rhizopogon vinicolor and Rhizopogon vesiculosus (Basidiomycota: Boletales) reveals a divergence of the mating type B locus.</title>
        <authorList>
            <consortium name="DOE Joint Genome Institute"/>
            <person name="Mujic A.B."/>
            <person name="Kuo A."/>
            <person name="Tritt A."/>
            <person name="Lipzen A."/>
            <person name="Chen C."/>
            <person name="Johnson J."/>
            <person name="Sharma A."/>
            <person name="Barry K."/>
            <person name="Grigoriev I.V."/>
            <person name="Spatafora J.W."/>
        </authorList>
    </citation>
    <scope>NUCLEOTIDE SEQUENCE [LARGE SCALE GENOMIC DNA]</scope>
    <source>
        <strain evidence="2 3">AM-OR11-026</strain>
    </source>
</reference>
<feature type="signal peptide" evidence="1">
    <location>
        <begin position="1"/>
        <end position="19"/>
    </location>
</feature>
<dbReference type="InParanoid" id="A0A1B7MQK1"/>
<feature type="chain" id="PRO_5008597535" evidence="1">
    <location>
        <begin position="20"/>
        <end position="81"/>
    </location>
</feature>
<organism evidence="2 3">
    <name type="scientific">Rhizopogon vinicolor AM-OR11-026</name>
    <dbReference type="NCBI Taxonomy" id="1314800"/>
    <lineage>
        <taxon>Eukaryota</taxon>
        <taxon>Fungi</taxon>
        <taxon>Dikarya</taxon>
        <taxon>Basidiomycota</taxon>
        <taxon>Agaricomycotina</taxon>
        <taxon>Agaricomycetes</taxon>
        <taxon>Agaricomycetidae</taxon>
        <taxon>Boletales</taxon>
        <taxon>Suillineae</taxon>
        <taxon>Rhizopogonaceae</taxon>
        <taxon>Rhizopogon</taxon>
    </lineage>
</organism>
<accession>A0A1B7MQK1</accession>
<keyword evidence="3" id="KW-1185">Reference proteome</keyword>
<name>A0A1B7MQK1_9AGAM</name>
<dbReference type="OrthoDB" id="2608977at2759"/>
<evidence type="ECO:0000256" key="1">
    <source>
        <dbReference type="SAM" id="SignalP"/>
    </source>
</evidence>